<proteinExistence type="inferred from homology"/>
<name>A0A481YXJ6_9VIRU</name>
<comment type="similarity">
    <text evidence="1 3">Belongs to the ribonucleoside diphosphate reductase large chain family.</text>
</comment>
<dbReference type="PANTHER" id="PTHR11573">
    <property type="entry name" value="RIBONUCLEOSIDE-DIPHOSPHATE REDUCTASE LARGE CHAIN"/>
    <property type="match status" value="1"/>
</dbReference>
<evidence type="ECO:0000256" key="2">
    <source>
        <dbReference type="ARBA" id="ARBA00023002"/>
    </source>
</evidence>
<dbReference type="Gene3D" id="3.20.70.20">
    <property type="match status" value="1"/>
</dbReference>
<dbReference type="InterPro" id="IPR008926">
    <property type="entry name" value="RNR_R1-su_N"/>
</dbReference>
<dbReference type="Pfam" id="PF02867">
    <property type="entry name" value="Ribonuc_red_lgC"/>
    <property type="match status" value="1"/>
</dbReference>
<gene>
    <name evidence="5" type="ORF">LCMAC202_03230</name>
</gene>
<feature type="domain" description="Ribonucleotide reductase large subunit" evidence="4">
    <location>
        <begin position="648"/>
        <end position="670"/>
    </location>
</feature>
<dbReference type="InterPro" id="IPR013346">
    <property type="entry name" value="NrdE_NrdA_C"/>
</dbReference>
<comment type="catalytic activity">
    <reaction evidence="3">
        <text>a 2'-deoxyribonucleoside 5'-diphosphate + [thioredoxin]-disulfide + H2O = a ribonucleoside 5'-diphosphate + [thioredoxin]-dithiol</text>
        <dbReference type="Rhea" id="RHEA:23252"/>
        <dbReference type="Rhea" id="RHEA-COMP:10698"/>
        <dbReference type="Rhea" id="RHEA-COMP:10700"/>
        <dbReference type="ChEBI" id="CHEBI:15377"/>
        <dbReference type="ChEBI" id="CHEBI:29950"/>
        <dbReference type="ChEBI" id="CHEBI:50058"/>
        <dbReference type="ChEBI" id="CHEBI:57930"/>
        <dbReference type="ChEBI" id="CHEBI:73316"/>
        <dbReference type="EC" id="1.17.4.1"/>
    </reaction>
</comment>
<dbReference type="NCBIfam" id="TIGR02506">
    <property type="entry name" value="NrdE_NrdA"/>
    <property type="match status" value="1"/>
</dbReference>
<dbReference type="SUPFAM" id="SSF51998">
    <property type="entry name" value="PFL-like glycyl radical enzymes"/>
    <property type="match status" value="1"/>
</dbReference>
<evidence type="ECO:0000256" key="3">
    <source>
        <dbReference type="RuleBase" id="RU003410"/>
    </source>
</evidence>
<dbReference type="PRINTS" id="PR01183">
    <property type="entry name" value="RIBORDTASEM1"/>
</dbReference>
<dbReference type="UniPathway" id="UPA00326"/>
<dbReference type="SUPFAM" id="SSF48168">
    <property type="entry name" value="R1 subunit of ribonucleotide reductase, N-terminal domain"/>
    <property type="match status" value="1"/>
</dbReference>
<evidence type="ECO:0000313" key="5">
    <source>
        <dbReference type="EMBL" id="QBK87962.1"/>
    </source>
</evidence>
<dbReference type="PROSITE" id="PS00089">
    <property type="entry name" value="RIBORED_LARGE"/>
    <property type="match status" value="1"/>
</dbReference>
<dbReference type="Pfam" id="PF00317">
    <property type="entry name" value="Ribonuc_red_lgN"/>
    <property type="match status" value="1"/>
</dbReference>
<dbReference type="GO" id="GO:0005524">
    <property type="term" value="F:ATP binding"/>
    <property type="evidence" value="ECO:0007669"/>
    <property type="project" value="InterPro"/>
</dbReference>
<organism evidence="5">
    <name type="scientific">Marseillevirus LCMAC202</name>
    <dbReference type="NCBI Taxonomy" id="2506606"/>
    <lineage>
        <taxon>Viruses</taxon>
        <taxon>Varidnaviria</taxon>
        <taxon>Bamfordvirae</taxon>
        <taxon>Nucleocytoviricota</taxon>
        <taxon>Megaviricetes</taxon>
        <taxon>Pimascovirales</taxon>
        <taxon>Pimascovirales incertae sedis</taxon>
        <taxon>Marseilleviridae</taxon>
    </lineage>
</organism>
<dbReference type="GO" id="GO:0009263">
    <property type="term" value="P:deoxyribonucleotide biosynthetic process"/>
    <property type="evidence" value="ECO:0007669"/>
    <property type="project" value="UniProtKB-KW"/>
</dbReference>
<dbReference type="PANTHER" id="PTHR11573:SF6">
    <property type="entry name" value="RIBONUCLEOSIDE-DIPHOSPHATE REDUCTASE LARGE SUBUNIT"/>
    <property type="match status" value="1"/>
</dbReference>
<dbReference type="EC" id="1.17.4.1" evidence="3"/>
<accession>A0A481YXJ6</accession>
<keyword evidence="2 3" id="KW-0560">Oxidoreductase</keyword>
<evidence type="ECO:0000256" key="1">
    <source>
        <dbReference type="ARBA" id="ARBA00010406"/>
    </source>
</evidence>
<dbReference type="InterPro" id="IPR039718">
    <property type="entry name" value="Rrm1"/>
</dbReference>
<dbReference type="GO" id="GO:0004748">
    <property type="term" value="F:ribonucleoside-diphosphate reductase activity, thioredoxin disulfide as acceptor"/>
    <property type="evidence" value="ECO:0007669"/>
    <property type="project" value="UniProtKB-EC"/>
</dbReference>
<keyword evidence="3" id="KW-0215">Deoxyribonucleotide synthesis</keyword>
<evidence type="ECO:0000259" key="4">
    <source>
        <dbReference type="PROSITE" id="PS00089"/>
    </source>
</evidence>
<dbReference type="InterPro" id="IPR000788">
    <property type="entry name" value="RNR_lg_C"/>
</dbReference>
<sequence>MSLQQLSIQDLKEHYRSLFTETVGSQSADSFKNFLRKVVSELAWELDLDLALIEKDLDDPVICKTRHLGALESLRRVLLAIAEGANYKATNHPDWSLLAGRIEIQRLKLQIPETFSEMLNENITVWRNDEGYNYYDFANRHAKELEAMIIPERDYDLYFFGVRTLEKSYLMRLIDGEQHFLETPQRMYLRIAAFLWMPNLEMTRQYYDLMSTGAFTHASPTMFHAGITKGSLASCFLLTMQDDLEKIFKCLGQCAMISKSAGGIGLDITNIRHSKVGHLGQSSGIVPMLKVYDAGMRYVDQAGRRKGSATIFLQPWHIDFPDFLLLKRQQGAEERRARDLFYSVWNCDIFMDRVREDQSWTLFCPKYVPKLKETFGEEFEKWYKHYEEEIPKQLGHENYMKKVSARKLWNDLLTTQIEAGMPFMTNKDTANYTSNQKNLGLIRSSNLCVEVVEVTDENTISSCNLASIALDEYVDIINGVPVYNHQRLGEVTRLVVRGLNRVIDRTFYPLQEADKSGKIIGLGPIKDPNLRYRPLGLGVQALADAFLKMNLAWTDSEARDLNREIFATIYYHAVDESVELAKQEGAYSGFYGSPASQGLLKPDLIALERARKKLRNEDLTCRDSEFGRRLPVLAAQFLEHDLSPRFNWTSLCEKVKKYGLRNSLLVALMPTASSAQIRYKNESFEPFTTNMYVRSVLSGNHLIVNRYMVQELSKLGLWNKSIVNFIIKKEGSIAELPLELVDESRQPQLQRIKEKCLTAFELSQKLLVDMAIDRSYYVCQSQSLNIHSKEPTFRQMTSLHFYAWENALTTGMYYLRTAPATEAVKFTVEGELDVKKSVVCTDDICITCQS</sequence>
<dbReference type="InterPro" id="IPR013509">
    <property type="entry name" value="RNR_lsu_N"/>
</dbReference>
<dbReference type="EMBL" id="MK500372">
    <property type="protein sequence ID" value="QBK87962.1"/>
    <property type="molecule type" value="Genomic_DNA"/>
</dbReference>
<protein>
    <recommendedName>
        <fullName evidence="3">Ribonucleoside-diphosphate reductase</fullName>
        <ecNumber evidence="3">1.17.4.1</ecNumber>
    </recommendedName>
</protein>
<reference evidence="5" key="1">
    <citation type="journal article" date="2019" name="MBio">
        <title>Virus Genomes from Deep Sea Sediments Expand the Ocean Megavirome and Support Independent Origins of Viral Gigantism.</title>
        <authorList>
            <person name="Backstrom D."/>
            <person name="Yutin N."/>
            <person name="Jorgensen S.L."/>
            <person name="Dharamshi J."/>
            <person name="Homa F."/>
            <person name="Zaremba-Niedwiedzka K."/>
            <person name="Spang A."/>
            <person name="Wolf Y.I."/>
            <person name="Koonin E.V."/>
            <person name="Ettema T.J."/>
        </authorList>
    </citation>
    <scope>NUCLEOTIDE SEQUENCE</scope>
</reference>
<comment type="function">
    <text evidence="3">Provides the precursors necessary for DNA synthesis. Catalyzes the biosynthesis of deoxyribonucleotides from the corresponding ribonucleotides.</text>
</comment>